<dbReference type="FunCoup" id="A0A1B4XDG6">
    <property type="interactions" value="65"/>
</dbReference>
<dbReference type="Gene3D" id="1.25.40.650">
    <property type="match status" value="1"/>
</dbReference>
<evidence type="ECO:0000256" key="3">
    <source>
        <dbReference type="ARBA" id="ARBA00022984"/>
    </source>
</evidence>
<dbReference type="GO" id="GO:0031241">
    <property type="term" value="C:periplasmic side of cell outer membrane"/>
    <property type="evidence" value="ECO:0007669"/>
    <property type="project" value="TreeGrafter"/>
</dbReference>
<name>A0A1B4XDG6_9GAMM</name>
<keyword evidence="3" id="KW-0573">Peptidoglycan synthesis</keyword>
<dbReference type="GO" id="GO:0009252">
    <property type="term" value="P:peptidoglycan biosynthetic process"/>
    <property type="evidence" value="ECO:0007669"/>
    <property type="project" value="UniProtKB-KW"/>
</dbReference>
<dbReference type="GO" id="GO:0008360">
    <property type="term" value="P:regulation of cell shape"/>
    <property type="evidence" value="ECO:0007669"/>
    <property type="project" value="UniProtKB-KW"/>
</dbReference>
<dbReference type="CDD" id="cd06339">
    <property type="entry name" value="PBP1_YraM_LppC_lipoprotein-like"/>
    <property type="match status" value="1"/>
</dbReference>
<keyword evidence="2" id="KW-0133">Cell shape</keyword>
<keyword evidence="5" id="KW-0564">Palmitate</keyword>
<keyword evidence="7" id="KW-0449">Lipoprotein</keyword>
<keyword evidence="6" id="KW-0998">Cell outer membrane</keyword>
<dbReference type="GO" id="GO:0030234">
    <property type="term" value="F:enzyme regulator activity"/>
    <property type="evidence" value="ECO:0007669"/>
    <property type="project" value="TreeGrafter"/>
</dbReference>
<dbReference type="SUPFAM" id="SSF53822">
    <property type="entry name" value="Periplasmic binding protein-like I"/>
    <property type="match status" value="1"/>
</dbReference>
<dbReference type="InterPro" id="IPR011990">
    <property type="entry name" value="TPR-like_helical_dom_sf"/>
</dbReference>
<dbReference type="PANTHER" id="PTHR38038">
    <property type="entry name" value="PENICILLIN-BINDING PROTEIN ACTIVATOR LPOA"/>
    <property type="match status" value="1"/>
</dbReference>
<dbReference type="PROSITE" id="PS51257">
    <property type="entry name" value="PROKAR_LIPOPROTEIN"/>
    <property type="match status" value="1"/>
</dbReference>
<dbReference type="Proteomes" id="UP000243180">
    <property type="component" value="Chromosome"/>
</dbReference>
<dbReference type="RefSeq" id="WP_096359708.1">
    <property type="nucleotide sequence ID" value="NZ_AP014879.1"/>
</dbReference>
<keyword evidence="4" id="KW-0472">Membrane</keyword>
<dbReference type="EMBL" id="AP014879">
    <property type="protein sequence ID" value="BAV32836.1"/>
    <property type="molecule type" value="Genomic_DNA"/>
</dbReference>
<evidence type="ECO:0000256" key="7">
    <source>
        <dbReference type="ARBA" id="ARBA00023288"/>
    </source>
</evidence>
<gene>
    <name evidence="9" type="ORF">SCL_0514</name>
</gene>
<evidence type="ECO:0008006" key="11">
    <source>
        <dbReference type="Google" id="ProtNLM"/>
    </source>
</evidence>
<reference evidence="9 10" key="1">
    <citation type="submission" date="2015-05" db="EMBL/GenBank/DDBJ databases">
        <title>Complete genome sequence of a sulfur-oxidizing gammaproteobacterium strain HA5.</title>
        <authorList>
            <person name="Miura A."/>
            <person name="Kojima H."/>
            <person name="Fukui M."/>
        </authorList>
    </citation>
    <scope>NUCLEOTIDE SEQUENCE [LARGE SCALE GENOMIC DNA]</scope>
    <source>
        <strain evidence="9 10">HA5</strain>
    </source>
</reference>
<dbReference type="InParanoid" id="A0A1B4XDG6"/>
<evidence type="ECO:0000256" key="4">
    <source>
        <dbReference type="ARBA" id="ARBA00023136"/>
    </source>
</evidence>
<proteinExistence type="predicted"/>
<evidence type="ECO:0000313" key="10">
    <source>
        <dbReference type="Proteomes" id="UP000243180"/>
    </source>
</evidence>
<feature type="signal peptide" evidence="8">
    <location>
        <begin position="1"/>
        <end position="18"/>
    </location>
</feature>
<protein>
    <recommendedName>
        <fullName evidence="11">LppC family lipoprotein</fullName>
    </recommendedName>
</protein>
<evidence type="ECO:0000256" key="1">
    <source>
        <dbReference type="ARBA" id="ARBA00022729"/>
    </source>
</evidence>
<dbReference type="Gene3D" id="1.25.40.10">
    <property type="entry name" value="Tetratricopeptide repeat domain"/>
    <property type="match status" value="1"/>
</dbReference>
<dbReference type="OrthoDB" id="6708821at2"/>
<evidence type="ECO:0000256" key="6">
    <source>
        <dbReference type="ARBA" id="ARBA00023237"/>
    </source>
</evidence>
<dbReference type="Gene3D" id="3.40.50.2300">
    <property type="match status" value="2"/>
</dbReference>
<dbReference type="Pfam" id="PF04348">
    <property type="entry name" value="LppC"/>
    <property type="match status" value="1"/>
</dbReference>
<accession>A0A1B4XDG6</accession>
<dbReference type="PANTHER" id="PTHR38038:SF1">
    <property type="entry name" value="PENICILLIN-BINDING PROTEIN ACTIVATOR LPOA"/>
    <property type="match status" value="1"/>
</dbReference>
<evidence type="ECO:0000256" key="2">
    <source>
        <dbReference type="ARBA" id="ARBA00022960"/>
    </source>
</evidence>
<keyword evidence="1 8" id="KW-0732">Signal</keyword>
<dbReference type="KEGG" id="slim:SCL_0514"/>
<keyword evidence="10" id="KW-1185">Reference proteome</keyword>
<evidence type="ECO:0000256" key="5">
    <source>
        <dbReference type="ARBA" id="ARBA00023139"/>
    </source>
</evidence>
<feature type="chain" id="PRO_5008572449" description="LppC family lipoprotein" evidence="8">
    <location>
        <begin position="19"/>
        <end position="643"/>
    </location>
</feature>
<dbReference type="InterPro" id="IPR028082">
    <property type="entry name" value="Peripla_BP_I"/>
</dbReference>
<evidence type="ECO:0000313" key="9">
    <source>
        <dbReference type="EMBL" id="BAV32836.1"/>
    </source>
</evidence>
<evidence type="ECO:0000256" key="8">
    <source>
        <dbReference type="SAM" id="SignalP"/>
    </source>
</evidence>
<organism evidence="9 10">
    <name type="scientific">Sulfuricaulis limicola</name>
    <dbReference type="NCBI Taxonomy" id="1620215"/>
    <lineage>
        <taxon>Bacteria</taxon>
        <taxon>Pseudomonadati</taxon>
        <taxon>Pseudomonadota</taxon>
        <taxon>Gammaproteobacteria</taxon>
        <taxon>Acidiferrobacterales</taxon>
        <taxon>Acidiferrobacteraceae</taxon>
        <taxon>Sulfuricaulis</taxon>
    </lineage>
</organism>
<sequence>MKPIRWLAIPVICAALLAGCETVPVTPTGLPPVSTDTAERAERDGEYLLAAREYTRLAETAQSPQKQDYELRAVAALLKAGQLYEARTRVEMINVLSLDTSFSARKRILQARVLIVEGAHERAIRQLNEASAVRNLSPALLSEISEVRAQAELALDNPVGAVRNLIAREQYIVGKEAVAGNQQQLWKILVSLPRARLATALNMARDPVLSGWIELALIAVENAGQPLRMNAAVEQWRKTNPAHPAGETILGALISQAPMIGRVDRIALLLPLSSGYAVAAQAVRDGFLAMDAANTDPDKPKISVYDTGPDPAKAPDFYEQAVNDGAQFVVGPLGREAAEAIMRQASIRAPTLMLNYSDEEPGSTSKYLFQFGLSPEQEARQAAERAWLDGHRQAAVLYPKTPWGERMVAAWSSHWQRLGGVVVANQAYNDTDVDFSEPIKNLLNITQSEARKEEIEKTVGQKLRFETRARQDIDFIFLAADAKHGRLIKPQLNFYHAARVPVYSTSHIFTGAGDAMRDIDLDGIQFGDMPWMLVGDGKIQELRQKLQRDWPHVHTDLDRLYALGVDSYAILPHLGRIGMESGARFNGVTSGLSVDQHGRLQRQLLWARFNRGVPRLVDTFLKHQDQFKIENDAESPGQSQPRT</sequence>
<dbReference type="InterPro" id="IPR007443">
    <property type="entry name" value="LpoA"/>
</dbReference>
<dbReference type="AlphaFoldDB" id="A0A1B4XDG6"/>